<dbReference type="Pfam" id="PF00400">
    <property type="entry name" value="WD40"/>
    <property type="match status" value="1"/>
</dbReference>
<dbReference type="PANTHER" id="PTHR12442">
    <property type="entry name" value="DYNEIN INTERMEDIATE CHAIN"/>
    <property type="match status" value="1"/>
</dbReference>
<dbReference type="InterPro" id="IPR036322">
    <property type="entry name" value="WD40_repeat_dom_sf"/>
</dbReference>
<evidence type="ECO:0000313" key="7">
    <source>
        <dbReference type="Proteomes" id="UP001519460"/>
    </source>
</evidence>
<gene>
    <name evidence="6" type="ORF">BaRGS_00031659</name>
</gene>
<comment type="subcellular location">
    <subcellularLocation>
        <location evidence="1">Cytoplasm</location>
    </subcellularLocation>
</comment>
<organism evidence="6 7">
    <name type="scientific">Batillaria attramentaria</name>
    <dbReference type="NCBI Taxonomy" id="370345"/>
    <lineage>
        <taxon>Eukaryota</taxon>
        <taxon>Metazoa</taxon>
        <taxon>Spiralia</taxon>
        <taxon>Lophotrochozoa</taxon>
        <taxon>Mollusca</taxon>
        <taxon>Gastropoda</taxon>
        <taxon>Caenogastropoda</taxon>
        <taxon>Sorbeoconcha</taxon>
        <taxon>Cerithioidea</taxon>
        <taxon>Batillariidae</taxon>
        <taxon>Batillaria</taxon>
    </lineage>
</organism>
<keyword evidence="2" id="KW-0963">Cytoplasm</keyword>
<reference evidence="6 7" key="1">
    <citation type="journal article" date="2023" name="Sci. Data">
        <title>Genome assembly of the Korean intertidal mud-creeper Batillaria attramentaria.</title>
        <authorList>
            <person name="Patra A.K."/>
            <person name="Ho P.T."/>
            <person name="Jun S."/>
            <person name="Lee S.J."/>
            <person name="Kim Y."/>
            <person name="Won Y.J."/>
        </authorList>
    </citation>
    <scope>NUCLEOTIDE SEQUENCE [LARGE SCALE GENOMIC DNA]</scope>
    <source>
        <strain evidence="6">Wonlab-2016</strain>
    </source>
</reference>
<dbReference type="SUPFAM" id="SSF50978">
    <property type="entry name" value="WD40 repeat-like"/>
    <property type="match status" value="1"/>
</dbReference>
<dbReference type="GO" id="GO:0005737">
    <property type="term" value="C:cytoplasm"/>
    <property type="evidence" value="ECO:0007669"/>
    <property type="project" value="UniProtKB-SubCell"/>
</dbReference>
<dbReference type="SMART" id="SM00320">
    <property type="entry name" value="WD40"/>
    <property type="match status" value="6"/>
</dbReference>
<keyword evidence="4" id="KW-0677">Repeat</keyword>
<dbReference type="InterPro" id="IPR015943">
    <property type="entry name" value="WD40/YVTN_repeat-like_dom_sf"/>
</dbReference>
<evidence type="ECO:0000313" key="6">
    <source>
        <dbReference type="EMBL" id="KAK7477073.1"/>
    </source>
</evidence>
<dbReference type="InterPro" id="IPR001680">
    <property type="entry name" value="WD40_rpt"/>
</dbReference>
<name>A0ABD0JR43_9CAEN</name>
<evidence type="ECO:0000256" key="2">
    <source>
        <dbReference type="ARBA" id="ARBA00022490"/>
    </source>
</evidence>
<evidence type="ECO:0000256" key="1">
    <source>
        <dbReference type="ARBA" id="ARBA00004496"/>
    </source>
</evidence>
<evidence type="ECO:0000256" key="4">
    <source>
        <dbReference type="ARBA" id="ARBA00022737"/>
    </source>
</evidence>
<evidence type="ECO:0008006" key="8">
    <source>
        <dbReference type="Google" id="ProtNLM"/>
    </source>
</evidence>
<dbReference type="EMBL" id="JACVVK020000358">
    <property type="protein sequence ID" value="KAK7477073.1"/>
    <property type="molecule type" value="Genomic_DNA"/>
</dbReference>
<evidence type="ECO:0000256" key="3">
    <source>
        <dbReference type="ARBA" id="ARBA00022574"/>
    </source>
</evidence>
<proteinExistence type="predicted"/>
<feature type="compositionally biased region" description="Basic and acidic residues" evidence="5">
    <location>
        <begin position="10"/>
        <end position="24"/>
    </location>
</feature>
<evidence type="ECO:0000256" key="5">
    <source>
        <dbReference type="SAM" id="MobiDB-lite"/>
    </source>
</evidence>
<keyword evidence="7" id="KW-1185">Reference proteome</keyword>
<protein>
    <recommendedName>
        <fullName evidence="8">WD repeat-containing protein 34</fullName>
    </recommendedName>
</protein>
<dbReference type="AlphaFoldDB" id="A0ABD0JR43"/>
<dbReference type="Gene3D" id="2.130.10.10">
    <property type="entry name" value="YVTN repeat-like/Quinoprotein amine dehydrogenase"/>
    <property type="match status" value="2"/>
</dbReference>
<comment type="caution">
    <text evidence="6">The sequence shown here is derived from an EMBL/GenBank/DDBJ whole genome shotgun (WGS) entry which is preliminary data.</text>
</comment>
<feature type="region of interest" description="Disordered" evidence="5">
    <location>
        <begin position="1"/>
        <end position="38"/>
    </location>
</feature>
<accession>A0ABD0JR43</accession>
<dbReference type="Proteomes" id="UP001519460">
    <property type="component" value="Unassembled WGS sequence"/>
</dbReference>
<dbReference type="PANTHER" id="PTHR12442:SF26">
    <property type="entry name" value="CYTOPLASMIC DYNEIN 2 INTERMEDIATE CHAIN 2"/>
    <property type="match status" value="1"/>
</dbReference>
<dbReference type="InterPro" id="IPR050687">
    <property type="entry name" value="Dynein_IC"/>
</dbReference>
<keyword evidence="3" id="KW-0853">WD repeat</keyword>
<sequence>MFSDETLEPVEFKSSWRKERHVSDNETQTSDLQTDDVGCQSWHRNDLGIQTDDDSDKQLTLAKVSLADEENLARFLMSVEPMVVRYLNNNLKSRAFEDYDRGFGDEATSVTCIHTLTHADLNGELQDWCTHRASVGTWNLDRRTVKEDKPDTVIDSACCVMCLEFHPENPAWLAGGNFNGEVLVWDLSQEDDLLLATSSIGDDAHREPVARVHWLRDASSKKKRYNVVSIGGDGKILVWKVDQKKGKLKLIEGFVVMAQSLPRSMKVRGVRGDKEIGVTCLAFSHEDPDTFLVGSESGCIFRCSVHAKGSPAGSHIVSSVPLCSPVTFTFNPHHGPVHAVDCSRFHRHAFVSSGQDQCVRVYNMLQAQPVLIIEPGEGYVFSASWSPVNPTLLGAVTESGHLLLYNVGSGNMVPVQTVEASPGKLPAYCLQFNSKQTHLLATGDGGGNVRVFKLSKDLVSSTGREMDQLSSLISMGTE</sequence>